<accession>A0A1S9ZYA9</accession>
<keyword evidence="2 3" id="KW-0472">Membrane</keyword>
<dbReference type="Proteomes" id="UP001222296">
    <property type="component" value="Chromosome"/>
</dbReference>
<keyword evidence="3" id="KW-1133">Transmembrane helix</keyword>
<dbReference type="RefSeq" id="WP_044009283.1">
    <property type="nucleotide sequence ID" value="NZ_CBCRUP010000037.1"/>
</dbReference>
<keyword evidence="3" id="KW-0812">Transmembrane</keyword>
<dbReference type="GO" id="GO:0005886">
    <property type="term" value="C:plasma membrane"/>
    <property type="evidence" value="ECO:0007669"/>
    <property type="project" value="UniProtKB-SubCell"/>
</dbReference>
<dbReference type="Proteomes" id="UP001148834">
    <property type="component" value="Unassembled WGS sequence"/>
</dbReference>
<evidence type="ECO:0000256" key="2">
    <source>
        <dbReference type="PIRNR" id="PIRNR016661"/>
    </source>
</evidence>
<dbReference type="AlphaFoldDB" id="A0A1S9ZYA9"/>
<feature type="transmembrane region" description="Helical" evidence="3">
    <location>
        <begin position="45"/>
        <end position="62"/>
    </location>
</feature>
<protein>
    <recommendedName>
        <fullName evidence="2">Biotin transporter</fullName>
    </recommendedName>
</protein>
<name>A0A1S9ZYA9_GLAPU</name>
<dbReference type="InterPro" id="IPR003784">
    <property type="entry name" value="BioY"/>
</dbReference>
<dbReference type="EMBL" id="CP121769">
    <property type="protein sequence ID" value="WGE10185.1"/>
    <property type="molecule type" value="Genomic_DNA"/>
</dbReference>
<reference evidence="4" key="1">
    <citation type="submission" date="2022-09" db="EMBL/GenBank/DDBJ databases">
        <title>Molecular characterization of Glaesserella parasuis strains circulating in commercial swine farms using whole-genome sequencing.</title>
        <authorList>
            <person name="Mugabi R."/>
            <person name="Clavijo M."/>
            <person name="Li G."/>
        </authorList>
    </citation>
    <scope>NUCLEOTIDE SEQUENCE</scope>
    <source>
        <strain evidence="4">0435-53</strain>
    </source>
</reference>
<dbReference type="Pfam" id="PF02632">
    <property type="entry name" value="BioY"/>
    <property type="match status" value="1"/>
</dbReference>
<dbReference type="KEGG" id="hpak:JT17_07015"/>
<sequence length="188" mass="20024">MFITQLSQTKKWLEANQSLSFILKSLIGANLIAVFAQISVPMYPVPITGQTLALTVVGFALGRKAAVSAVLLYLFEGVIGLPVFANGGSGFQSLLGPSGGYLIGFVPTAYLLGYFSDKGILKSFWKSVVVALAATVITFVFGLAQLSLFVPSDKVLEFGLYPFIIGGVIKAVLASLLVIPSYKFFSKL</sequence>
<dbReference type="GO" id="GO:0015225">
    <property type="term" value="F:biotin transmembrane transporter activity"/>
    <property type="evidence" value="ECO:0007669"/>
    <property type="project" value="UniProtKB-UniRule"/>
</dbReference>
<dbReference type="PIRSF" id="PIRSF016661">
    <property type="entry name" value="BioY"/>
    <property type="match status" value="1"/>
</dbReference>
<keyword evidence="2" id="KW-1003">Cell membrane</keyword>
<feature type="transmembrane region" description="Helical" evidence="3">
    <location>
        <begin position="99"/>
        <end position="116"/>
    </location>
</feature>
<comment type="similarity">
    <text evidence="1 2">Belongs to the BioY family.</text>
</comment>
<gene>
    <name evidence="4" type="ORF">N5925_10460</name>
    <name evidence="5" type="ORF">QBL01_00725</name>
</gene>
<feature type="transmembrane region" description="Helical" evidence="3">
    <location>
        <begin position="128"/>
        <end position="148"/>
    </location>
</feature>
<dbReference type="Gene3D" id="1.10.1760.20">
    <property type="match status" value="1"/>
</dbReference>
<feature type="transmembrane region" description="Helical" evidence="3">
    <location>
        <begin position="160"/>
        <end position="179"/>
    </location>
</feature>
<proteinExistence type="inferred from homology"/>
<feature type="transmembrane region" description="Helical" evidence="3">
    <location>
        <begin position="21"/>
        <end position="39"/>
    </location>
</feature>
<reference evidence="5" key="2">
    <citation type="submission" date="2023-04" db="EMBL/GenBank/DDBJ databases">
        <title>Molecular characterization of the Integrative and Conjugative elements harboring multidrug-resistance gene from Glaesserella (Haemophilus) parasuis.</title>
        <authorList>
            <person name="Che Y."/>
            <person name="Zhou L."/>
        </authorList>
    </citation>
    <scope>NUCLEOTIDE SEQUENCE</scope>
    <source>
        <strain evidence="5">Z44</strain>
    </source>
</reference>
<organism evidence="4 6">
    <name type="scientific">Glaesserella parasuis</name>
    <name type="common">Haemophilus parasuis</name>
    <dbReference type="NCBI Taxonomy" id="738"/>
    <lineage>
        <taxon>Bacteria</taxon>
        <taxon>Pseudomonadati</taxon>
        <taxon>Pseudomonadota</taxon>
        <taxon>Gammaproteobacteria</taxon>
        <taxon>Pasteurellales</taxon>
        <taxon>Pasteurellaceae</taxon>
        <taxon>Glaesserella</taxon>
    </lineage>
</organism>
<evidence type="ECO:0000256" key="3">
    <source>
        <dbReference type="SAM" id="Phobius"/>
    </source>
</evidence>
<evidence type="ECO:0000313" key="5">
    <source>
        <dbReference type="EMBL" id="WGE10185.1"/>
    </source>
</evidence>
<comment type="subcellular location">
    <subcellularLocation>
        <location evidence="2">Cell membrane</location>
        <topology evidence="2">Multi-pass membrane protein</topology>
    </subcellularLocation>
</comment>
<dbReference type="PANTHER" id="PTHR34295">
    <property type="entry name" value="BIOTIN TRANSPORTER BIOY"/>
    <property type="match status" value="1"/>
</dbReference>
<dbReference type="EMBL" id="JAODIR010000079">
    <property type="protein sequence ID" value="MDD2168982.1"/>
    <property type="molecule type" value="Genomic_DNA"/>
</dbReference>
<dbReference type="PANTHER" id="PTHR34295:SF1">
    <property type="entry name" value="BIOTIN TRANSPORTER BIOY"/>
    <property type="match status" value="1"/>
</dbReference>
<feature type="transmembrane region" description="Helical" evidence="3">
    <location>
        <begin position="69"/>
        <end position="87"/>
    </location>
</feature>
<keyword evidence="2" id="KW-0813">Transport</keyword>
<evidence type="ECO:0000313" key="4">
    <source>
        <dbReference type="EMBL" id="MDD2168982.1"/>
    </source>
</evidence>
<evidence type="ECO:0000256" key="1">
    <source>
        <dbReference type="ARBA" id="ARBA00010692"/>
    </source>
</evidence>
<evidence type="ECO:0000313" key="6">
    <source>
        <dbReference type="Proteomes" id="UP001148834"/>
    </source>
</evidence>